<reference evidence="1 2" key="1">
    <citation type="submission" date="2017-03" db="EMBL/GenBank/DDBJ databases">
        <title>Comparative genomics of the toxic Baltic Sea cyanobacteria Nodularia spumigena UHCC 0039 and its response on varying salinity.</title>
        <authorList>
            <person name="Teikari J.E."/>
        </authorList>
    </citation>
    <scope>NUCLEOTIDE SEQUENCE [LARGE SCALE GENOMIC DNA]</scope>
    <source>
        <strain evidence="1 2">UHCC 0039</strain>
    </source>
</reference>
<name>A0A2S0Q7J9_NODSP</name>
<sequence length="56" mass="6832">MKKDEAISQIRKIRHTISEEYEHDPKKLVNYYIELQKQYPHLAQFQDQQRETVQAS</sequence>
<protein>
    <submittedName>
        <fullName evidence="1">Uncharacterized protein</fullName>
    </submittedName>
</protein>
<dbReference type="KEGG" id="nsp:BMF81_01868"/>
<proteinExistence type="predicted"/>
<dbReference type="AlphaFoldDB" id="A0A2S0Q7J9"/>
<dbReference type="EMBL" id="CP020114">
    <property type="protein sequence ID" value="AVZ30364.1"/>
    <property type="molecule type" value="Genomic_DNA"/>
</dbReference>
<dbReference type="RefSeq" id="WP_159076545.1">
    <property type="nucleotide sequence ID" value="NZ_CAWNZE010000001.1"/>
</dbReference>
<evidence type="ECO:0000313" key="1">
    <source>
        <dbReference type="EMBL" id="AVZ30364.1"/>
    </source>
</evidence>
<dbReference type="GeneID" id="78019974"/>
<evidence type="ECO:0000313" key="2">
    <source>
        <dbReference type="Proteomes" id="UP000244056"/>
    </source>
</evidence>
<gene>
    <name evidence="1" type="ORF">BMF81_01868</name>
</gene>
<organism evidence="1 2">
    <name type="scientific">Nodularia spumigena UHCC 0039</name>
    <dbReference type="NCBI Taxonomy" id="1914872"/>
    <lineage>
        <taxon>Bacteria</taxon>
        <taxon>Bacillati</taxon>
        <taxon>Cyanobacteriota</taxon>
        <taxon>Cyanophyceae</taxon>
        <taxon>Nostocales</taxon>
        <taxon>Nodulariaceae</taxon>
        <taxon>Nodularia</taxon>
    </lineage>
</organism>
<accession>A0A2S0Q7J9</accession>
<dbReference type="Proteomes" id="UP000244056">
    <property type="component" value="Chromosome"/>
</dbReference>